<comment type="caution">
    <text evidence="1">The sequence shown here is derived from an EMBL/GenBank/DDBJ whole genome shotgun (WGS) entry which is preliminary data.</text>
</comment>
<reference evidence="1 2" key="1">
    <citation type="submission" date="2016-12" db="EMBL/GenBank/DDBJ databases">
        <title>Genome Mining:The Detection of Biosynthetic Gene Clusters to Aid in the Expression of Curamycin A produced by Streptomyces sp. strain CZA14.</title>
        <authorList>
            <person name="Durrell K.A."/>
            <person name="Kirby B.M."/>
            <person name="Khan W."/>
            <person name="Mthethwa T."/>
            <person name="Le Roes-Hill M."/>
        </authorList>
    </citation>
    <scope>NUCLEOTIDE SEQUENCE [LARGE SCALE GENOMIC DNA]</scope>
    <source>
        <strain evidence="1 2">CZA14</strain>
    </source>
</reference>
<dbReference type="SUPFAM" id="SSF50494">
    <property type="entry name" value="Trypsin-like serine proteases"/>
    <property type="match status" value="1"/>
</dbReference>
<feature type="non-terminal residue" evidence="1">
    <location>
        <position position="335"/>
    </location>
</feature>
<evidence type="ECO:0008006" key="3">
    <source>
        <dbReference type="Google" id="ProtNLM"/>
    </source>
</evidence>
<evidence type="ECO:0000313" key="1">
    <source>
        <dbReference type="EMBL" id="OSZ55895.1"/>
    </source>
</evidence>
<dbReference type="InterPro" id="IPR009003">
    <property type="entry name" value="Peptidase_S1_PA"/>
</dbReference>
<dbReference type="Proteomes" id="UP000194266">
    <property type="component" value="Unassembled WGS sequence"/>
</dbReference>
<organism evidence="1 2">
    <name type="scientific">Streptomyces pharetrae CZA14</name>
    <dbReference type="NCBI Taxonomy" id="1144883"/>
    <lineage>
        <taxon>Bacteria</taxon>
        <taxon>Bacillati</taxon>
        <taxon>Actinomycetota</taxon>
        <taxon>Actinomycetes</taxon>
        <taxon>Kitasatosporales</taxon>
        <taxon>Streptomycetaceae</taxon>
        <taxon>Streptomyces</taxon>
    </lineage>
</organism>
<accession>A0ABX3Y902</accession>
<dbReference type="Gene3D" id="2.40.10.120">
    <property type="match status" value="1"/>
</dbReference>
<dbReference type="EMBL" id="MRYD01000387">
    <property type="protein sequence ID" value="OSZ55895.1"/>
    <property type="molecule type" value="Genomic_DNA"/>
</dbReference>
<proteinExistence type="predicted"/>
<name>A0ABX3Y902_9ACTN</name>
<sequence>MDGGLVRVHDLAGRPRGLGVVADHDGTVLTSHETVDGLPRIVLRTATGDRSCVVTADAVTPLPERNLALVRTEGLGVDPVPLTTRERVETGAYVRIVAGCRREARVLGATEVTYTATDRVHRFGDVLELAIGTAGRDALRLGGGAAGGPVLDITTGAVVAVVGTALRSGQRDSGFAMSLRPAADGPLAGLLARNAATVPAYGADLNLAGVLELTATSLGQDGPPGVPDGCPGPAGVEPVERRATVRDLAAFAHGPAPVLALVGPPGSGRTTQLAALAARRGGGAEPAPTLWLRGADLHGDDTSLADAARRALDRAARIVSAAGPGPAPLAGLTPG</sequence>
<dbReference type="Pfam" id="PF13365">
    <property type="entry name" value="Trypsin_2"/>
    <property type="match status" value="1"/>
</dbReference>
<keyword evidence="2" id="KW-1185">Reference proteome</keyword>
<protein>
    <recommendedName>
        <fullName evidence="3">Serine protease</fullName>
    </recommendedName>
</protein>
<dbReference type="SUPFAM" id="SSF52540">
    <property type="entry name" value="P-loop containing nucleoside triphosphate hydrolases"/>
    <property type="match status" value="1"/>
</dbReference>
<dbReference type="InterPro" id="IPR027417">
    <property type="entry name" value="P-loop_NTPase"/>
</dbReference>
<evidence type="ECO:0000313" key="2">
    <source>
        <dbReference type="Proteomes" id="UP000194266"/>
    </source>
</evidence>
<gene>
    <name evidence="1" type="ORF">OQI_35980</name>
</gene>